<protein>
    <submittedName>
        <fullName evidence="1">Uncharacterized protein</fullName>
    </submittedName>
</protein>
<organism evidence="1 2">
    <name type="scientific">Aspergillus sclerotiicarbonarius (strain CBS 121057 / IBT 28362)</name>
    <dbReference type="NCBI Taxonomy" id="1448318"/>
    <lineage>
        <taxon>Eukaryota</taxon>
        <taxon>Fungi</taxon>
        <taxon>Dikarya</taxon>
        <taxon>Ascomycota</taxon>
        <taxon>Pezizomycotina</taxon>
        <taxon>Eurotiomycetes</taxon>
        <taxon>Eurotiomycetidae</taxon>
        <taxon>Eurotiales</taxon>
        <taxon>Aspergillaceae</taxon>
        <taxon>Aspergillus</taxon>
        <taxon>Aspergillus subgen. Circumdati</taxon>
    </lineage>
</organism>
<name>A0A319EW36_ASPSB</name>
<keyword evidence="2" id="KW-1185">Reference proteome</keyword>
<dbReference type="OrthoDB" id="4499271at2759"/>
<evidence type="ECO:0000313" key="1">
    <source>
        <dbReference type="EMBL" id="PYI12188.1"/>
    </source>
</evidence>
<dbReference type="EMBL" id="KZ826316">
    <property type="protein sequence ID" value="PYI12188.1"/>
    <property type="molecule type" value="Genomic_DNA"/>
</dbReference>
<dbReference type="VEuPathDB" id="FungiDB:BO78DRAFT_382174"/>
<proteinExistence type="predicted"/>
<reference evidence="1 2" key="1">
    <citation type="submission" date="2018-02" db="EMBL/GenBank/DDBJ databases">
        <title>The genomes of Aspergillus section Nigri reveals drivers in fungal speciation.</title>
        <authorList>
            <consortium name="DOE Joint Genome Institute"/>
            <person name="Vesth T.C."/>
            <person name="Nybo J."/>
            <person name="Theobald S."/>
            <person name="Brandl J."/>
            <person name="Frisvad J.C."/>
            <person name="Nielsen K.F."/>
            <person name="Lyhne E.K."/>
            <person name="Kogle M.E."/>
            <person name="Kuo A."/>
            <person name="Riley R."/>
            <person name="Clum A."/>
            <person name="Nolan M."/>
            <person name="Lipzen A."/>
            <person name="Salamov A."/>
            <person name="Henrissat B."/>
            <person name="Wiebenga A."/>
            <person name="De vries R.P."/>
            <person name="Grigoriev I.V."/>
            <person name="Mortensen U.H."/>
            <person name="Andersen M.R."/>
            <person name="Baker S.E."/>
        </authorList>
    </citation>
    <scope>NUCLEOTIDE SEQUENCE [LARGE SCALE GENOMIC DNA]</scope>
    <source>
        <strain evidence="1 2">CBS 121057</strain>
    </source>
</reference>
<gene>
    <name evidence="1" type="ORF">BO78DRAFT_382174</name>
</gene>
<dbReference type="Proteomes" id="UP000248423">
    <property type="component" value="Unassembled WGS sequence"/>
</dbReference>
<dbReference type="AlphaFoldDB" id="A0A319EW36"/>
<accession>A0A319EW36</accession>
<sequence>MSEYKYVGQEASKELISDIVQLLEDNQVASLLIGTFMRGLLYQPVEPNPIDLVIDNKLITGDDGCMENSLDRAVRILHGAGFPDGLEYNTPGLKCPAVMERRNATREFLFGPRFKPYHSFHLQGETQGGMHQELRLYSKSDYFWAVPDFKLGPLDRSDHPDFILANDSRCLEGPGRFPEGPCRVKIPSPVRYIEAMLLLMIRHGETEDSQNFWRTEILILQINVNPWPFKDEDFHPRVQYWWKAAKDFKEHFIDHAQWRKETPHISELHRALQQEGTLKAPGFPDLYLPS</sequence>
<evidence type="ECO:0000313" key="2">
    <source>
        <dbReference type="Proteomes" id="UP000248423"/>
    </source>
</evidence>